<evidence type="ECO:0000259" key="4">
    <source>
        <dbReference type="SMART" id="SM00822"/>
    </source>
</evidence>
<dbReference type="Gene3D" id="3.40.50.720">
    <property type="entry name" value="NAD(P)-binding Rossmann-like Domain"/>
    <property type="match status" value="1"/>
</dbReference>
<comment type="caution">
    <text evidence="5">The sequence shown here is derived from an EMBL/GenBank/DDBJ whole genome shotgun (WGS) entry which is preliminary data.</text>
</comment>
<evidence type="ECO:0000313" key="5">
    <source>
        <dbReference type="EMBL" id="KAG8624319.1"/>
    </source>
</evidence>
<dbReference type="InterPro" id="IPR002347">
    <property type="entry name" value="SDR_fam"/>
</dbReference>
<reference evidence="5" key="1">
    <citation type="submission" date="2021-07" db="EMBL/GenBank/DDBJ databases">
        <title>Elsinoe batatas strain:CRI-CJ2 Genome sequencing and assembly.</title>
        <authorList>
            <person name="Huang L."/>
        </authorList>
    </citation>
    <scope>NUCLEOTIDE SEQUENCE</scope>
    <source>
        <strain evidence="5">CRI-CJ2</strain>
    </source>
</reference>
<name>A0A8K0KUU4_9PEZI</name>
<dbReference type="GO" id="GO:0050664">
    <property type="term" value="F:oxidoreductase activity, acting on NAD(P)H, oxygen as acceptor"/>
    <property type="evidence" value="ECO:0007669"/>
    <property type="project" value="TreeGrafter"/>
</dbReference>
<evidence type="ECO:0000256" key="1">
    <source>
        <dbReference type="ARBA" id="ARBA00006484"/>
    </source>
</evidence>
<comment type="similarity">
    <text evidence="1">Belongs to the short-chain dehydrogenases/reductases (SDR) family.</text>
</comment>
<sequence length="624" mass="68911">MVTVRTIPYLPRSDIQNAQPPLLSRYNICFASFLSPLRNPARAYIHKPYPLPFLSPPPTSYIPSSRPDLPSQCPKTSTSPPLREAKSPSSTPHTLVADLFLLKERTITITGAAGFLGSTLATAILQSGADVIALDLLPAPPASSWDEVEAAAKEHGAQVKYVQCDTTDEAKVKAAFQAFVPTLRWPIRGLVACAGISDNGPAVDFPVASIRRMLDVNVTGTFLVAQAVAREMTRAEIGGGMVLVASMSGYVANKGVDTAGYNSSKAAVQQRGRGQDIAGPYPKGLSWYVVQHEVRLFYGVNGRNCKPRTQEFDLLQHSVSSSGKSARLCVHGDPYTYRFVTGGYNAVDVVGVTCRAFPRQFEFFAKCFARSCQSYLESILHIKDWVEMTYHCGVVRSREMWSRWVRMWHRGPTPHPPPSLSHRTTCDNGTVRRHDDFLTTTTSAVDSSKQAWASALPEFWDLLALLLHPSSEGTDLPEAVLAGFRDLLSENGGNDRYGLTLVHRHANVAPGKRLMDFGRTLQPWNIPDTAEDLHRASIAPKSFASRDNRWKPYEYEIAPAENENLALLAEIAMLLESYGCEDVLGIRKFSPTDPEELEITESEGISIKIPWIPVRVIRWILETS</sequence>
<protein>
    <recommendedName>
        <fullName evidence="4">Ketoreductase domain-containing protein</fullName>
    </recommendedName>
</protein>
<dbReference type="Pfam" id="PF00106">
    <property type="entry name" value="adh_short"/>
    <property type="match status" value="1"/>
</dbReference>
<evidence type="ECO:0000256" key="3">
    <source>
        <dbReference type="SAM" id="MobiDB-lite"/>
    </source>
</evidence>
<keyword evidence="6" id="KW-1185">Reference proteome</keyword>
<gene>
    <name evidence="5" type="ORF">KVT40_007386</name>
</gene>
<feature type="domain" description="Ketoreductase" evidence="4">
    <location>
        <begin position="105"/>
        <end position="285"/>
    </location>
</feature>
<dbReference type="InterPro" id="IPR057326">
    <property type="entry name" value="KR_dom"/>
</dbReference>
<accession>A0A8K0KUU4</accession>
<feature type="region of interest" description="Disordered" evidence="3">
    <location>
        <begin position="62"/>
        <end position="91"/>
    </location>
</feature>
<dbReference type="EMBL" id="JAESVG020000009">
    <property type="protein sequence ID" value="KAG8624319.1"/>
    <property type="molecule type" value="Genomic_DNA"/>
</dbReference>
<dbReference type="SUPFAM" id="SSF51735">
    <property type="entry name" value="NAD(P)-binding Rossmann-fold domains"/>
    <property type="match status" value="1"/>
</dbReference>
<evidence type="ECO:0000256" key="2">
    <source>
        <dbReference type="ARBA" id="ARBA00023002"/>
    </source>
</evidence>
<dbReference type="PANTHER" id="PTHR43008">
    <property type="entry name" value="BENZIL REDUCTASE"/>
    <property type="match status" value="1"/>
</dbReference>
<dbReference type="SMART" id="SM00822">
    <property type="entry name" value="PKS_KR"/>
    <property type="match status" value="1"/>
</dbReference>
<dbReference type="InterPro" id="IPR036291">
    <property type="entry name" value="NAD(P)-bd_dom_sf"/>
</dbReference>
<dbReference type="AlphaFoldDB" id="A0A8K0KUU4"/>
<keyword evidence="2" id="KW-0560">Oxidoreductase</keyword>
<evidence type="ECO:0000313" key="6">
    <source>
        <dbReference type="Proteomes" id="UP000809789"/>
    </source>
</evidence>
<dbReference type="OrthoDB" id="1669814at2759"/>
<organism evidence="5 6">
    <name type="scientific">Elsinoe batatas</name>
    <dbReference type="NCBI Taxonomy" id="2601811"/>
    <lineage>
        <taxon>Eukaryota</taxon>
        <taxon>Fungi</taxon>
        <taxon>Dikarya</taxon>
        <taxon>Ascomycota</taxon>
        <taxon>Pezizomycotina</taxon>
        <taxon>Dothideomycetes</taxon>
        <taxon>Dothideomycetidae</taxon>
        <taxon>Myriangiales</taxon>
        <taxon>Elsinoaceae</taxon>
        <taxon>Elsinoe</taxon>
    </lineage>
</organism>
<proteinExistence type="inferred from homology"/>
<dbReference type="PANTHER" id="PTHR43008:SF4">
    <property type="entry name" value="CHAIN DEHYDROGENASE, PUTATIVE (AFU_ORTHOLOGUE AFUA_4G08710)-RELATED"/>
    <property type="match status" value="1"/>
</dbReference>
<dbReference type="GO" id="GO:0016616">
    <property type="term" value="F:oxidoreductase activity, acting on the CH-OH group of donors, NAD or NADP as acceptor"/>
    <property type="evidence" value="ECO:0007669"/>
    <property type="project" value="UniProtKB-ARBA"/>
</dbReference>
<dbReference type="Proteomes" id="UP000809789">
    <property type="component" value="Unassembled WGS sequence"/>
</dbReference>